<dbReference type="InterPro" id="IPR043128">
    <property type="entry name" value="Rev_trsase/Diguanyl_cyclase"/>
</dbReference>
<keyword evidence="1" id="KW-0472">Membrane</keyword>
<feature type="transmembrane region" description="Helical" evidence="1">
    <location>
        <begin position="114"/>
        <end position="131"/>
    </location>
</feature>
<feature type="transmembrane region" description="Helical" evidence="1">
    <location>
        <begin position="138"/>
        <end position="156"/>
    </location>
</feature>
<evidence type="ECO:0000259" key="2">
    <source>
        <dbReference type="PROSITE" id="PS50887"/>
    </source>
</evidence>
<name>A0A7V4E4M6_UNCW3</name>
<organism evidence="3">
    <name type="scientific">candidate division WOR-3 bacterium</name>
    <dbReference type="NCBI Taxonomy" id="2052148"/>
    <lineage>
        <taxon>Bacteria</taxon>
        <taxon>Bacteria division WOR-3</taxon>
    </lineage>
</organism>
<evidence type="ECO:0000313" key="3">
    <source>
        <dbReference type="EMBL" id="HGL17788.1"/>
    </source>
</evidence>
<dbReference type="InterPro" id="IPR000160">
    <property type="entry name" value="GGDEF_dom"/>
</dbReference>
<dbReference type="NCBIfam" id="TIGR00254">
    <property type="entry name" value="GGDEF"/>
    <property type="match status" value="1"/>
</dbReference>
<dbReference type="PANTHER" id="PTHR45138:SF9">
    <property type="entry name" value="DIGUANYLATE CYCLASE DGCM-RELATED"/>
    <property type="match status" value="1"/>
</dbReference>
<dbReference type="SUPFAM" id="SSF55073">
    <property type="entry name" value="Nucleotide cyclase"/>
    <property type="match status" value="1"/>
</dbReference>
<dbReference type="EMBL" id="DTDJ01000036">
    <property type="protein sequence ID" value="HGL17788.1"/>
    <property type="molecule type" value="Genomic_DNA"/>
</dbReference>
<reference evidence="3" key="1">
    <citation type="journal article" date="2020" name="mSystems">
        <title>Genome- and Community-Level Interaction Insights into Carbon Utilization and Element Cycling Functions of Hydrothermarchaeota in Hydrothermal Sediment.</title>
        <authorList>
            <person name="Zhou Z."/>
            <person name="Liu Y."/>
            <person name="Xu W."/>
            <person name="Pan J."/>
            <person name="Luo Z.H."/>
            <person name="Li M."/>
        </authorList>
    </citation>
    <scope>NUCLEOTIDE SEQUENCE [LARGE SCALE GENOMIC DNA]</scope>
    <source>
        <strain evidence="3">SpSt-69</strain>
    </source>
</reference>
<dbReference type="Pfam" id="PF00990">
    <property type="entry name" value="GGDEF"/>
    <property type="match status" value="1"/>
</dbReference>
<dbReference type="PANTHER" id="PTHR45138">
    <property type="entry name" value="REGULATORY COMPONENTS OF SENSORY TRANSDUCTION SYSTEM"/>
    <property type="match status" value="1"/>
</dbReference>
<sequence>MDLFNLSFKDPGVERKFCEEYARKSLPIVRFALLFGIFLYSIFALLDAVIVGILKTVIWMIRFGFVVPIAFTLFLLTFLKPFHKHLQTISSLAALIGGFGILAMLAIIKPPSMYLYSQGLTLVLFFNFALLRLRFSYASINGLLLLIGFQIVSLKINPLPKAVFINNNFFLVSTYAGGLFVSYVMEKLERENFLNTLVLKKFAETDGLTGIMNRNSLLSTLRIESQRVGKKGESLVFCMIDLDNFKEINDYFGHLKGDEHLKNFGQILSKKFRTTDYVGRVGGDEFGVILVGLSDIERVIDAFGDVRKEYFRSQADSATKSSFSVGCVFFNSFEAPQDEFFFYSLADLALSKAKKKKDSICIVDQRNNCLYLGEIKT</sequence>
<dbReference type="SMART" id="SM00267">
    <property type="entry name" value="GGDEF"/>
    <property type="match status" value="1"/>
</dbReference>
<accession>A0A7V4E4M6</accession>
<proteinExistence type="predicted"/>
<feature type="transmembrane region" description="Helical" evidence="1">
    <location>
        <begin position="59"/>
        <end position="79"/>
    </location>
</feature>
<dbReference type="GO" id="GO:0052621">
    <property type="term" value="F:diguanylate cyclase activity"/>
    <property type="evidence" value="ECO:0007669"/>
    <property type="project" value="TreeGrafter"/>
</dbReference>
<dbReference type="CDD" id="cd01949">
    <property type="entry name" value="GGDEF"/>
    <property type="match status" value="1"/>
</dbReference>
<feature type="transmembrane region" description="Helical" evidence="1">
    <location>
        <begin position="31"/>
        <end position="53"/>
    </location>
</feature>
<comment type="caution">
    <text evidence="3">The sequence shown here is derived from an EMBL/GenBank/DDBJ whole genome shotgun (WGS) entry which is preliminary data.</text>
</comment>
<dbReference type="PROSITE" id="PS50887">
    <property type="entry name" value="GGDEF"/>
    <property type="match status" value="1"/>
</dbReference>
<dbReference type="AlphaFoldDB" id="A0A7V4E4M6"/>
<feature type="transmembrane region" description="Helical" evidence="1">
    <location>
        <begin position="168"/>
        <end position="185"/>
    </location>
</feature>
<evidence type="ECO:0000256" key="1">
    <source>
        <dbReference type="SAM" id="Phobius"/>
    </source>
</evidence>
<dbReference type="InterPro" id="IPR029787">
    <property type="entry name" value="Nucleotide_cyclase"/>
</dbReference>
<dbReference type="InterPro" id="IPR050469">
    <property type="entry name" value="Diguanylate_Cyclase"/>
</dbReference>
<keyword evidence="1" id="KW-1133">Transmembrane helix</keyword>
<feature type="domain" description="GGDEF" evidence="2">
    <location>
        <begin position="233"/>
        <end position="365"/>
    </location>
</feature>
<keyword evidence="1" id="KW-0812">Transmembrane</keyword>
<gene>
    <name evidence="3" type="ORF">ENU66_05645</name>
</gene>
<feature type="transmembrane region" description="Helical" evidence="1">
    <location>
        <begin position="91"/>
        <end position="108"/>
    </location>
</feature>
<dbReference type="Gene3D" id="3.30.70.270">
    <property type="match status" value="1"/>
</dbReference>
<protein>
    <submittedName>
        <fullName evidence="3">GGDEF domain-containing protein</fullName>
    </submittedName>
</protein>